<comment type="cofactor">
    <cofactor evidence="4">
        <name>Mg(2+)</name>
        <dbReference type="ChEBI" id="CHEBI:18420"/>
    </cofactor>
    <text evidence="4">Mn(2+), Zn(2+), Cd(2+) and Co(2+) support activity to lesser extents.</text>
</comment>
<feature type="binding site" evidence="3">
    <location>
        <begin position="88"/>
        <end position="89"/>
    </location>
    <ligand>
        <name>ATP</name>
        <dbReference type="ChEBI" id="CHEBI:30616"/>
    </ligand>
</feature>
<sequence>MNKFVNRFKFPLAGLVTILKKDKNFLSHLIFAVLVLIVSLILNLNTFEWLWILFAIFSVLIVEVLNTSIEYVVDMFTDEYNLLAKHAKDTAALAVLLTSIIAAIIGIVILLPKII</sequence>
<keyword evidence="5" id="KW-0812">Transmembrane</keyword>
<reference evidence="7" key="1">
    <citation type="submission" date="2017-06" db="EMBL/GenBank/DDBJ databases">
        <title>FDA dAtabase for Regulatory Grade micrObial Sequences (FDA-ARGOS): Supporting development and validation of Infectious Disease Dx tests.</title>
        <authorList>
            <person name="Goldberg B."/>
            <person name="Campos J."/>
            <person name="Tallon L."/>
            <person name="Sadzewicz L."/>
            <person name="Sengamalay N."/>
            <person name="Ott S."/>
            <person name="Godinez A."/>
            <person name="Nagaraj S."/>
            <person name="Vavikolanu K."/>
            <person name="Nadendla S."/>
            <person name="George J."/>
            <person name="Geyer C."/>
            <person name="Sichtig H."/>
        </authorList>
    </citation>
    <scope>NUCLEOTIDE SEQUENCE [LARGE SCALE GENOMIC DNA]</scope>
    <source>
        <strain evidence="7">FDAARGOS_285</strain>
    </source>
</reference>
<keyword evidence="4" id="KW-0460">Magnesium</keyword>
<evidence type="ECO:0000256" key="1">
    <source>
        <dbReference type="PIRSR" id="PIRSR600829-1"/>
    </source>
</evidence>
<evidence type="ECO:0000256" key="5">
    <source>
        <dbReference type="SAM" id="Phobius"/>
    </source>
</evidence>
<name>A0AAI8GTH4_MAMSC</name>
<evidence type="ECO:0000313" key="6">
    <source>
        <dbReference type="EMBL" id="ASE34030.1"/>
    </source>
</evidence>
<feature type="transmembrane region" description="Helical" evidence="5">
    <location>
        <begin position="25"/>
        <end position="42"/>
    </location>
</feature>
<dbReference type="PANTHER" id="PTHR34299:SF1">
    <property type="entry name" value="DIACYLGLYCEROL KINASE"/>
    <property type="match status" value="1"/>
</dbReference>
<proteinExistence type="predicted"/>
<dbReference type="GO" id="GO:0005524">
    <property type="term" value="F:ATP binding"/>
    <property type="evidence" value="ECO:0007669"/>
    <property type="project" value="UniProtKB-KW"/>
</dbReference>
<keyword evidence="6" id="KW-0418">Kinase</keyword>
<evidence type="ECO:0000256" key="3">
    <source>
        <dbReference type="PIRSR" id="PIRSR600829-3"/>
    </source>
</evidence>
<dbReference type="GO" id="GO:0008654">
    <property type="term" value="P:phospholipid biosynthetic process"/>
    <property type="evidence" value="ECO:0007669"/>
    <property type="project" value="InterPro"/>
</dbReference>
<protein>
    <submittedName>
        <fullName evidence="6">Diacylglycerol kinase</fullName>
    </submittedName>
</protein>
<keyword evidence="5" id="KW-1133">Transmembrane helix</keyword>
<feature type="binding site" evidence="2">
    <location>
        <position position="63"/>
    </location>
    <ligand>
        <name>substrate</name>
    </ligand>
</feature>
<organism evidence="6 7">
    <name type="scientific">Mammaliicoccus sciuri</name>
    <name type="common">Staphylococcus sciuri</name>
    <dbReference type="NCBI Taxonomy" id="1296"/>
    <lineage>
        <taxon>Bacteria</taxon>
        <taxon>Bacillati</taxon>
        <taxon>Bacillota</taxon>
        <taxon>Bacilli</taxon>
        <taxon>Bacillales</taxon>
        <taxon>Staphylococcaceae</taxon>
        <taxon>Mammaliicoccus</taxon>
    </lineage>
</organism>
<feature type="active site" description="Proton acceptor" evidence="1">
    <location>
        <position position="63"/>
    </location>
</feature>
<accession>A0AAI8GTH4</accession>
<gene>
    <name evidence="6" type="ORF">CEP64_05410</name>
</gene>
<keyword evidence="6" id="KW-0808">Transferase</keyword>
<dbReference type="RefSeq" id="WP_084755594.1">
    <property type="nucleotide sequence ID" value="NZ_CP022046.2"/>
</dbReference>
<dbReference type="Gene3D" id="1.10.3830.10">
    <property type="entry name" value="Diacylglycerol kinase (DAGK) domain"/>
    <property type="match status" value="1"/>
</dbReference>
<dbReference type="PROSITE" id="PS01069">
    <property type="entry name" value="DAGK_PROKAR"/>
    <property type="match status" value="1"/>
</dbReference>
<dbReference type="AlphaFoldDB" id="A0AAI8GTH4"/>
<keyword evidence="5" id="KW-0472">Membrane</keyword>
<evidence type="ECO:0000256" key="2">
    <source>
        <dbReference type="PIRSR" id="PIRSR600829-2"/>
    </source>
</evidence>
<keyword evidence="4" id="KW-0479">Metal-binding</keyword>
<dbReference type="Pfam" id="PF01219">
    <property type="entry name" value="DAGK_prokar"/>
    <property type="match status" value="1"/>
</dbReference>
<dbReference type="CDD" id="cd14265">
    <property type="entry name" value="UDPK_IM_like"/>
    <property type="match status" value="1"/>
</dbReference>
<feature type="transmembrane region" description="Helical" evidence="5">
    <location>
        <begin position="91"/>
        <end position="111"/>
    </location>
</feature>
<evidence type="ECO:0000256" key="4">
    <source>
        <dbReference type="PIRSR" id="PIRSR600829-4"/>
    </source>
</evidence>
<dbReference type="KEGG" id="sscu:CEP64_05410"/>
<feature type="binding site" evidence="4">
    <location>
        <position position="70"/>
    </location>
    <ligand>
        <name>a divalent metal cation</name>
        <dbReference type="ChEBI" id="CHEBI:60240"/>
    </ligand>
</feature>
<dbReference type="GO" id="GO:0046872">
    <property type="term" value="F:metal ion binding"/>
    <property type="evidence" value="ECO:0007669"/>
    <property type="project" value="UniProtKB-KW"/>
</dbReference>
<evidence type="ECO:0000313" key="7">
    <source>
        <dbReference type="Proteomes" id="UP000197058"/>
    </source>
</evidence>
<keyword evidence="3" id="KW-0067">ATP-binding</keyword>
<feature type="binding site" evidence="3">
    <location>
        <position position="70"/>
    </location>
    <ligand>
        <name>ATP</name>
        <dbReference type="ChEBI" id="CHEBI:30616"/>
    </ligand>
</feature>
<dbReference type="EMBL" id="CP022046">
    <property type="protein sequence ID" value="ASE34030.1"/>
    <property type="molecule type" value="Genomic_DNA"/>
</dbReference>
<dbReference type="PANTHER" id="PTHR34299">
    <property type="entry name" value="DIACYLGLYCEROL KINASE"/>
    <property type="match status" value="1"/>
</dbReference>
<dbReference type="InterPro" id="IPR033717">
    <property type="entry name" value="UDPK"/>
</dbReference>
<feature type="transmembrane region" description="Helical" evidence="5">
    <location>
        <begin position="49"/>
        <end position="71"/>
    </location>
</feature>
<dbReference type="InterPro" id="IPR000829">
    <property type="entry name" value="DAGK"/>
</dbReference>
<dbReference type="Proteomes" id="UP000197058">
    <property type="component" value="Chromosome"/>
</dbReference>
<keyword evidence="3" id="KW-0547">Nucleotide-binding</keyword>
<dbReference type="GO" id="GO:0016020">
    <property type="term" value="C:membrane"/>
    <property type="evidence" value="ECO:0007669"/>
    <property type="project" value="InterPro"/>
</dbReference>
<dbReference type="GO" id="GO:0016301">
    <property type="term" value="F:kinase activity"/>
    <property type="evidence" value="ECO:0007669"/>
    <property type="project" value="UniProtKB-KW"/>
</dbReference>